<dbReference type="Gene3D" id="3.10.20.310">
    <property type="entry name" value="membrane protein fhac"/>
    <property type="match status" value="1"/>
</dbReference>
<accession>A0A918IQL7</accession>
<organism evidence="5 6">
    <name type="scientific">Gemmobacter lanyuensis</name>
    <dbReference type="NCBI Taxonomy" id="1054497"/>
    <lineage>
        <taxon>Bacteria</taxon>
        <taxon>Pseudomonadati</taxon>
        <taxon>Pseudomonadota</taxon>
        <taxon>Alphaproteobacteria</taxon>
        <taxon>Rhodobacterales</taxon>
        <taxon>Paracoccaceae</taxon>
        <taxon>Gemmobacter</taxon>
    </lineage>
</organism>
<reference evidence="5" key="1">
    <citation type="journal article" date="2014" name="Int. J. Syst. Evol. Microbiol.">
        <title>Complete genome sequence of Corynebacterium casei LMG S-19264T (=DSM 44701T), isolated from a smear-ripened cheese.</title>
        <authorList>
            <consortium name="US DOE Joint Genome Institute (JGI-PGF)"/>
            <person name="Walter F."/>
            <person name="Albersmeier A."/>
            <person name="Kalinowski J."/>
            <person name="Ruckert C."/>
        </authorList>
    </citation>
    <scope>NUCLEOTIDE SEQUENCE</scope>
    <source>
        <strain evidence="5">KCTC 23714</strain>
    </source>
</reference>
<proteinExistence type="predicted"/>
<evidence type="ECO:0000256" key="3">
    <source>
        <dbReference type="ARBA" id="ARBA00023136"/>
    </source>
</evidence>
<sequence length="639" mass="68247">MTLRQNPLPGRSFIVVAGASCNTRPTLLRGKRVSQSIFRPVLGLSILLTATVTSFGPVAAESRIEFRVLGQSGKIEDNLRSASAVLSARREKKSAAEDLFAAARAEYGPLVNTLYAMGHYSPVIHVLIDGREAAEIPPLDAPDSIGKITVTVDPGPRFRFSTATVSPLTRDTRLPEGFAPGKVAESGLVREAVQSGIDGWREVGHAKAKVAGQQVVADHATQRLSAEVTLDPGPRLRFGSLIIKGEERMRPRRIHKIAGLPEGSTYSPEDLERSADRLRRTGVFSSVTLTEAETIRAPDLLDITATVVEEKLHRYSIGAEVASFDGLDLTGYWLHRNLMGGGERLKIEGEISNIGAQASGVDYSLGLSLDRPATITPDTTLGFTTEIGHLNEEDYTADVATLGTNLSHYFSDRLTGRLGLEYSYAKVEDVVDVYTYKHLALPIGVTWDNRDDKLDARKGTYLDAEFRPFLGFGFTDSGAQIKADGRAYKTFGDARGVTLAGRAQIGAVFGSDLLQTPRDYLFYSGGGGSVRGQPYQSLGVIAGPRSLGAGIGGMAFAAVSGEIRARVSEKIGVVGFADAGYVGGMEFGDSLGDWHAGAGLGLRYNTGFGPIRLDIAAPVGGSRDTGDGVQFYVGIGQAF</sequence>
<keyword evidence="2" id="KW-0812">Transmembrane</keyword>
<dbReference type="InterPro" id="IPR039910">
    <property type="entry name" value="D15-like"/>
</dbReference>
<dbReference type="PANTHER" id="PTHR12815:SF42">
    <property type="entry name" value="BACTERIAL SURFACE ANTIGEN (D15) DOMAIN-CONTAINING PROTEIN"/>
    <property type="match status" value="1"/>
</dbReference>
<evidence type="ECO:0000256" key="1">
    <source>
        <dbReference type="ARBA" id="ARBA00004370"/>
    </source>
</evidence>
<dbReference type="Gene3D" id="2.40.160.50">
    <property type="entry name" value="membrane protein fhac: a member of the omp85/tpsb transporter family"/>
    <property type="match status" value="1"/>
</dbReference>
<evidence type="ECO:0000256" key="2">
    <source>
        <dbReference type="ARBA" id="ARBA00022452"/>
    </source>
</evidence>
<comment type="caution">
    <text evidence="5">The sequence shown here is derived from an EMBL/GenBank/DDBJ whole genome shotgun (WGS) entry which is preliminary data.</text>
</comment>
<evidence type="ECO:0000259" key="4">
    <source>
        <dbReference type="PROSITE" id="PS51779"/>
    </source>
</evidence>
<name>A0A918IQL7_9RHOB</name>
<evidence type="ECO:0000313" key="6">
    <source>
        <dbReference type="Proteomes" id="UP000628984"/>
    </source>
</evidence>
<dbReference type="Pfam" id="PF07244">
    <property type="entry name" value="POTRA"/>
    <property type="match status" value="1"/>
</dbReference>
<evidence type="ECO:0000313" key="5">
    <source>
        <dbReference type="EMBL" id="GGW25726.1"/>
    </source>
</evidence>
<feature type="domain" description="POTRA" evidence="4">
    <location>
        <begin position="236"/>
        <end position="310"/>
    </location>
</feature>
<dbReference type="InterPro" id="IPR000184">
    <property type="entry name" value="Bac_surfAg_D15"/>
</dbReference>
<reference evidence="5" key="2">
    <citation type="submission" date="2020-09" db="EMBL/GenBank/DDBJ databases">
        <authorList>
            <person name="Sun Q."/>
            <person name="Kim S."/>
        </authorList>
    </citation>
    <scope>NUCLEOTIDE SEQUENCE</scope>
    <source>
        <strain evidence="5">KCTC 23714</strain>
    </source>
</reference>
<dbReference type="EMBL" id="BMYQ01000002">
    <property type="protein sequence ID" value="GGW25726.1"/>
    <property type="molecule type" value="Genomic_DNA"/>
</dbReference>
<dbReference type="GO" id="GO:0019867">
    <property type="term" value="C:outer membrane"/>
    <property type="evidence" value="ECO:0007669"/>
    <property type="project" value="InterPro"/>
</dbReference>
<protein>
    <submittedName>
        <fullName evidence="5">Outer membrane protein assembly factor</fullName>
    </submittedName>
</protein>
<dbReference type="InterPro" id="IPR010827">
    <property type="entry name" value="BamA/TamA_POTRA"/>
</dbReference>
<dbReference type="InterPro" id="IPR034746">
    <property type="entry name" value="POTRA"/>
</dbReference>
<comment type="subcellular location">
    <subcellularLocation>
        <location evidence="1">Membrane</location>
    </subcellularLocation>
</comment>
<dbReference type="PANTHER" id="PTHR12815">
    <property type="entry name" value="SORTING AND ASSEMBLY MACHINERY SAMM50 PROTEIN FAMILY MEMBER"/>
    <property type="match status" value="1"/>
</dbReference>
<gene>
    <name evidence="5" type="ORF">GCM10011452_12030</name>
</gene>
<dbReference type="Pfam" id="PF01103">
    <property type="entry name" value="Omp85"/>
    <property type="match status" value="1"/>
</dbReference>
<dbReference type="PROSITE" id="PS51779">
    <property type="entry name" value="POTRA"/>
    <property type="match status" value="1"/>
</dbReference>
<dbReference type="Proteomes" id="UP000628984">
    <property type="component" value="Unassembled WGS sequence"/>
</dbReference>
<keyword evidence="2" id="KW-1134">Transmembrane beta strand</keyword>
<dbReference type="AlphaFoldDB" id="A0A918IQL7"/>
<keyword evidence="6" id="KW-1185">Reference proteome</keyword>
<keyword evidence="3" id="KW-0472">Membrane</keyword>